<evidence type="ECO:0000256" key="4">
    <source>
        <dbReference type="ARBA" id="ARBA00022692"/>
    </source>
</evidence>
<dbReference type="InterPro" id="IPR023996">
    <property type="entry name" value="TonB-dep_OMP_SusC/RagA"/>
</dbReference>
<dbReference type="SUPFAM" id="SSF56935">
    <property type="entry name" value="Porins"/>
    <property type="match status" value="1"/>
</dbReference>
<sequence length="1105" mass="120360">MKLTCTLIIFFGLLIIQTLHAQTRITLNLQSADFRKILSAIERQSSYHFVYSDRKIPTLKKTSINVKNEDILKVLDVVFANSGFTYTELANHLVVIAPDDEIVNIVKVNGRITNQKGEALPAATIKVKGSTAGTPTDNDGRFSFDVPDHSTLIISYVGYQTKEIKLAGNSSVNVQLAEGNILNEVVITTLGIQKDEKKIGYAMSVVSGDLLDKAKESNIAYSLEGRVAGLSINGVNGGPGSSARILLRGVSSFGAGSPLFIINGIPIDNTQRGTANEWGGADYGDGISNINPDDVESLTVLKGQSASALYGARAANGVIVITTKSGKKNSGFGVEFNSNYQTDKAVNTFDYQTEYGQGENGQRPISVNSAVSAGNLGWGEKLDGKPTIQFDGKYYPYSAVKDNIQKFYRTGHSYTNTVAFNGGNETGSFRLSFSNLDNNSIIRNSGLFRKTINVTANRNITDNLAVNLVSNFILESSNLKPNLSDGPLDPNNIQYLAANENQAALSPGYDSSGSEIRWNNDSFVTNPYFAVNKFINKTGRQRLISAMVAKYTFNKWLYAQIRLGYDILYDNRLTITPSGTAYSPGGLGSMDEQSSTKRSELNSDILIGAKHHIIENLLDIDLSGGANIRKNTFEYTRLYGGPFIVPGFYDYSNLSVKNSVYNFKGLETQSAYYTADLSIKSYLTLNTTGRYDSYSTLPSSSRGIYTPSVSASLIFSEFVRIPALDFGKIRFSYAKTSGEPSDVYITSQYYTINNSINGVTAAGFSTSLPNFHLKPFTLTESEVGTQLKLFNGRLGLDVSFFHRKTKNEIITGDLDPSSGYTKRYIATGSTQNNGLEVELNGTPFKTANFTWTPSVNFTFVQNKILQTDGVASSNISFGTYRPLNAATALVKGLPGPQIMANDYLRNSNGQIIFNANGLPIAGPRMPMGSAVPKIYGGLNNSFTYKKLNLSFLIDYRYGNKILSATNYNSIYRGLNKLTLVGREGGVVGDGVTQSGTKNAVVVPAQTYYQSLAQNISALNVLDGSFIKLRQVTFGYSFSKGFLTGSPFEGITISLVGRNLWTIMKHSDNIDPESSFSPDIKYAGIEGASLPPTHTYGININFKLKK</sequence>
<organism evidence="9 10">
    <name type="scientific">Mucilaginibacter pocheonensis</name>
    <dbReference type="NCBI Taxonomy" id="398050"/>
    <lineage>
        <taxon>Bacteria</taxon>
        <taxon>Pseudomonadati</taxon>
        <taxon>Bacteroidota</taxon>
        <taxon>Sphingobacteriia</taxon>
        <taxon>Sphingobacteriales</taxon>
        <taxon>Sphingobacteriaceae</taxon>
        <taxon>Mucilaginibacter</taxon>
    </lineage>
</organism>
<dbReference type="Gene3D" id="2.170.130.10">
    <property type="entry name" value="TonB-dependent receptor, plug domain"/>
    <property type="match status" value="1"/>
</dbReference>
<evidence type="ECO:0000259" key="8">
    <source>
        <dbReference type="SMART" id="SM00965"/>
    </source>
</evidence>
<dbReference type="SUPFAM" id="SSF49464">
    <property type="entry name" value="Carboxypeptidase regulatory domain-like"/>
    <property type="match status" value="1"/>
</dbReference>
<dbReference type="InterPro" id="IPR012910">
    <property type="entry name" value="Plug_dom"/>
</dbReference>
<dbReference type="Pfam" id="PF07715">
    <property type="entry name" value="Plug"/>
    <property type="match status" value="1"/>
</dbReference>
<evidence type="ECO:0000256" key="1">
    <source>
        <dbReference type="ARBA" id="ARBA00004571"/>
    </source>
</evidence>
<dbReference type="Proteomes" id="UP001247620">
    <property type="component" value="Unassembled WGS sequence"/>
</dbReference>
<keyword evidence="10" id="KW-1185">Reference proteome</keyword>
<evidence type="ECO:0000256" key="5">
    <source>
        <dbReference type="ARBA" id="ARBA00023136"/>
    </source>
</evidence>
<keyword evidence="3 7" id="KW-1134">Transmembrane beta strand</keyword>
<dbReference type="InterPro" id="IPR039426">
    <property type="entry name" value="TonB-dep_rcpt-like"/>
</dbReference>
<dbReference type="Gene3D" id="2.60.40.1120">
    <property type="entry name" value="Carboxypeptidase-like, regulatory domain"/>
    <property type="match status" value="1"/>
</dbReference>
<dbReference type="PROSITE" id="PS52016">
    <property type="entry name" value="TONB_DEPENDENT_REC_3"/>
    <property type="match status" value="1"/>
</dbReference>
<dbReference type="Pfam" id="PF07660">
    <property type="entry name" value="STN"/>
    <property type="match status" value="1"/>
</dbReference>
<dbReference type="InterPro" id="IPR037066">
    <property type="entry name" value="Plug_dom_sf"/>
</dbReference>
<dbReference type="InterPro" id="IPR036942">
    <property type="entry name" value="Beta-barrel_TonB_sf"/>
</dbReference>
<keyword evidence="5 7" id="KW-0472">Membrane</keyword>
<protein>
    <submittedName>
        <fullName evidence="9">TonB-linked SusC/RagA family outer membrane protein</fullName>
    </submittedName>
</protein>
<evidence type="ECO:0000256" key="7">
    <source>
        <dbReference type="PROSITE-ProRule" id="PRU01360"/>
    </source>
</evidence>
<evidence type="ECO:0000313" key="9">
    <source>
        <dbReference type="EMBL" id="MDR6943551.1"/>
    </source>
</evidence>
<dbReference type="Gene3D" id="2.40.170.20">
    <property type="entry name" value="TonB-dependent receptor, beta-barrel domain"/>
    <property type="match status" value="1"/>
</dbReference>
<accession>A0ABU1TDS2</accession>
<evidence type="ECO:0000313" key="10">
    <source>
        <dbReference type="Proteomes" id="UP001247620"/>
    </source>
</evidence>
<evidence type="ECO:0000256" key="2">
    <source>
        <dbReference type="ARBA" id="ARBA00022448"/>
    </source>
</evidence>
<dbReference type="InterPro" id="IPR008969">
    <property type="entry name" value="CarboxyPept-like_regulatory"/>
</dbReference>
<dbReference type="NCBIfam" id="TIGR04056">
    <property type="entry name" value="OMP_RagA_SusC"/>
    <property type="match status" value="1"/>
</dbReference>
<dbReference type="InterPro" id="IPR023997">
    <property type="entry name" value="TonB-dep_OMP_SusC/RagA_CS"/>
</dbReference>
<comment type="caution">
    <text evidence="9">The sequence shown here is derived from an EMBL/GenBank/DDBJ whole genome shotgun (WGS) entry which is preliminary data.</text>
</comment>
<name>A0ABU1TDS2_9SPHI</name>
<gene>
    <name evidence="9" type="ORF">J2W55_003404</name>
</gene>
<comment type="similarity">
    <text evidence="7">Belongs to the TonB-dependent receptor family.</text>
</comment>
<proteinExistence type="inferred from homology"/>
<dbReference type="SMART" id="SM00965">
    <property type="entry name" value="STN"/>
    <property type="match status" value="1"/>
</dbReference>
<keyword evidence="6 7" id="KW-0998">Cell outer membrane</keyword>
<evidence type="ECO:0000256" key="3">
    <source>
        <dbReference type="ARBA" id="ARBA00022452"/>
    </source>
</evidence>
<keyword evidence="4 7" id="KW-0812">Transmembrane</keyword>
<evidence type="ECO:0000256" key="6">
    <source>
        <dbReference type="ARBA" id="ARBA00023237"/>
    </source>
</evidence>
<comment type="subcellular location">
    <subcellularLocation>
        <location evidence="1 7">Cell outer membrane</location>
        <topology evidence="1 7">Multi-pass membrane protein</topology>
    </subcellularLocation>
</comment>
<dbReference type="InterPro" id="IPR011662">
    <property type="entry name" value="Secretin/TonB_short_N"/>
</dbReference>
<dbReference type="EMBL" id="JAVDUU010000003">
    <property type="protein sequence ID" value="MDR6943551.1"/>
    <property type="molecule type" value="Genomic_DNA"/>
</dbReference>
<dbReference type="Pfam" id="PF13715">
    <property type="entry name" value="CarbopepD_reg_2"/>
    <property type="match status" value="1"/>
</dbReference>
<feature type="domain" description="Secretin/TonB short N-terminal" evidence="8">
    <location>
        <begin position="47"/>
        <end position="98"/>
    </location>
</feature>
<dbReference type="RefSeq" id="WP_310097990.1">
    <property type="nucleotide sequence ID" value="NZ_JAVDUU010000003.1"/>
</dbReference>
<dbReference type="NCBIfam" id="TIGR04057">
    <property type="entry name" value="SusC_RagA_signa"/>
    <property type="match status" value="1"/>
</dbReference>
<keyword evidence="2 7" id="KW-0813">Transport</keyword>
<reference evidence="9 10" key="1">
    <citation type="submission" date="2023-07" db="EMBL/GenBank/DDBJ databases">
        <title>Sorghum-associated microbial communities from plants grown in Nebraska, USA.</title>
        <authorList>
            <person name="Schachtman D."/>
        </authorList>
    </citation>
    <scope>NUCLEOTIDE SEQUENCE [LARGE SCALE GENOMIC DNA]</scope>
    <source>
        <strain evidence="9 10">3262</strain>
    </source>
</reference>